<comment type="similarity">
    <text evidence="1">Belongs to the AfsR/DnrI/RedD regulatory family.</text>
</comment>
<evidence type="ECO:0000256" key="5">
    <source>
        <dbReference type="ARBA" id="ARBA00023163"/>
    </source>
</evidence>
<dbReference type="SMART" id="SM01043">
    <property type="entry name" value="BTAD"/>
    <property type="match status" value="1"/>
</dbReference>
<dbReference type="Gene3D" id="1.25.40.10">
    <property type="entry name" value="Tetratricopeptide repeat domain"/>
    <property type="match status" value="3"/>
</dbReference>
<evidence type="ECO:0000313" key="8">
    <source>
        <dbReference type="EMBL" id="KAA9374182.1"/>
    </source>
</evidence>
<organism evidence="8 9">
    <name type="scientific">Microbispora cellulosiformans</name>
    <dbReference type="NCBI Taxonomy" id="2614688"/>
    <lineage>
        <taxon>Bacteria</taxon>
        <taxon>Bacillati</taxon>
        <taxon>Actinomycetota</taxon>
        <taxon>Actinomycetes</taxon>
        <taxon>Streptosporangiales</taxon>
        <taxon>Streptosporangiaceae</taxon>
        <taxon>Microbispora</taxon>
    </lineage>
</organism>
<feature type="domain" description="OmpR/PhoB-type" evidence="7">
    <location>
        <begin position="1"/>
        <end position="95"/>
    </location>
</feature>
<reference evidence="8 9" key="1">
    <citation type="submission" date="2019-09" db="EMBL/GenBank/DDBJ databases">
        <title>Screening of Novel Bioactive Compounds from Soil-Associated.</title>
        <authorList>
            <person name="Gong X."/>
        </authorList>
    </citation>
    <scope>NUCLEOTIDE SEQUENCE [LARGE SCALE GENOMIC DNA]</scope>
    <source>
        <strain evidence="8 9">Gxj-6</strain>
    </source>
</reference>
<dbReference type="PROSITE" id="PS51755">
    <property type="entry name" value="OMPR_PHOB"/>
    <property type="match status" value="1"/>
</dbReference>
<dbReference type="InterPro" id="IPR051677">
    <property type="entry name" value="AfsR-DnrI-RedD_regulator"/>
</dbReference>
<comment type="caution">
    <text evidence="8">The sequence shown here is derived from an EMBL/GenBank/DDBJ whole genome shotgun (WGS) entry which is preliminary data.</text>
</comment>
<feature type="DNA-binding region" description="OmpR/PhoB-type" evidence="6">
    <location>
        <begin position="1"/>
        <end position="95"/>
    </location>
</feature>
<dbReference type="SUPFAM" id="SSF52540">
    <property type="entry name" value="P-loop containing nucleoside triphosphate hydrolases"/>
    <property type="match status" value="1"/>
</dbReference>
<dbReference type="Pfam" id="PF00931">
    <property type="entry name" value="NB-ARC"/>
    <property type="match status" value="1"/>
</dbReference>
<dbReference type="InterPro" id="IPR002182">
    <property type="entry name" value="NB-ARC"/>
</dbReference>
<dbReference type="InterPro" id="IPR027417">
    <property type="entry name" value="P-loop_NTPase"/>
</dbReference>
<keyword evidence="4 6" id="KW-0238">DNA-binding</keyword>
<keyword evidence="9" id="KW-1185">Reference proteome</keyword>
<dbReference type="Gene3D" id="1.10.10.10">
    <property type="entry name" value="Winged helix-like DNA-binding domain superfamily/Winged helix DNA-binding domain"/>
    <property type="match status" value="1"/>
</dbReference>
<evidence type="ECO:0000256" key="3">
    <source>
        <dbReference type="ARBA" id="ARBA00023015"/>
    </source>
</evidence>
<dbReference type="InterPro" id="IPR011990">
    <property type="entry name" value="TPR-like_helical_dom_sf"/>
</dbReference>
<dbReference type="Proteomes" id="UP000327011">
    <property type="component" value="Unassembled WGS sequence"/>
</dbReference>
<dbReference type="GO" id="GO:0006355">
    <property type="term" value="P:regulation of DNA-templated transcription"/>
    <property type="evidence" value="ECO:0007669"/>
    <property type="project" value="InterPro"/>
</dbReference>
<dbReference type="SUPFAM" id="SSF46894">
    <property type="entry name" value="C-terminal effector domain of the bipartite response regulators"/>
    <property type="match status" value="1"/>
</dbReference>
<evidence type="ECO:0000256" key="2">
    <source>
        <dbReference type="ARBA" id="ARBA00022737"/>
    </source>
</evidence>
<dbReference type="InterPro" id="IPR042197">
    <property type="entry name" value="Apaf_helical"/>
</dbReference>
<evidence type="ECO:0000256" key="4">
    <source>
        <dbReference type="ARBA" id="ARBA00023125"/>
    </source>
</evidence>
<dbReference type="Pfam" id="PF03704">
    <property type="entry name" value="BTAD"/>
    <property type="match status" value="1"/>
</dbReference>
<evidence type="ECO:0000256" key="1">
    <source>
        <dbReference type="ARBA" id="ARBA00005820"/>
    </source>
</evidence>
<dbReference type="EMBL" id="VYTZ01000017">
    <property type="protein sequence ID" value="KAA9374182.1"/>
    <property type="molecule type" value="Genomic_DNA"/>
</dbReference>
<name>A0A5J5JT96_9ACTN</name>
<dbReference type="Gene3D" id="1.10.8.430">
    <property type="entry name" value="Helical domain of apoptotic protease-activating factors"/>
    <property type="match status" value="1"/>
</dbReference>
<accession>A0A5J5JT96</accession>
<dbReference type="InterPro" id="IPR036388">
    <property type="entry name" value="WH-like_DNA-bd_sf"/>
</dbReference>
<dbReference type="GO" id="GO:0003677">
    <property type="term" value="F:DNA binding"/>
    <property type="evidence" value="ECO:0007669"/>
    <property type="project" value="UniProtKB-UniRule"/>
</dbReference>
<dbReference type="SUPFAM" id="SSF48452">
    <property type="entry name" value="TPR-like"/>
    <property type="match status" value="3"/>
</dbReference>
<dbReference type="AlphaFoldDB" id="A0A5J5JT96"/>
<dbReference type="PANTHER" id="PTHR35807:SF1">
    <property type="entry name" value="TRANSCRIPTIONAL REGULATOR REDD"/>
    <property type="match status" value="1"/>
</dbReference>
<proteinExistence type="inferred from homology"/>
<dbReference type="SMART" id="SM00862">
    <property type="entry name" value="Trans_reg_C"/>
    <property type="match status" value="1"/>
</dbReference>
<dbReference type="PRINTS" id="PR00364">
    <property type="entry name" value="DISEASERSIST"/>
</dbReference>
<evidence type="ECO:0000256" key="6">
    <source>
        <dbReference type="PROSITE-ProRule" id="PRU01091"/>
    </source>
</evidence>
<dbReference type="InterPro" id="IPR019734">
    <property type="entry name" value="TPR_rpt"/>
</dbReference>
<dbReference type="InterPro" id="IPR005158">
    <property type="entry name" value="BTAD"/>
</dbReference>
<dbReference type="GO" id="GO:0000160">
    <property type="term" value="P:phosphorelay signal transduction system"/>
    <property type="evidence" value="ECO:0007669"/>
    <property type="project" value="InterPro"/>
</dbReference>
<dbReference type="Gene3D" id="3.40.50.300">
    <property type="entry name" value="P-loop containing nucleotide triphosphate hydrolases"/>
    <property type="match status" value="1"/>
</dbReference>
<dbReference type="SMART" id="SM00028">
    <property type="entry name" value="TPR"/>
    <property type="match status" value="5"/>
</dbReference>
<evidence type="ECO:0000313" key="9">
    <source>
        <dbReference type="Proteomes" id="UP000327011"/>
    </source>
</evidence>
<keyword evidence="5" id="KW-0804">Transcription</keyword>
<dbReference type="InterPro" id="IPR016032">
    <property type="entry name" value="Sig_transdc_resp-reg_C-effctor"/>
</dbReference>
<dbReference type="GO" id="GO:0043531">
    <property type="term" value="F:ADP binding"/>
    <property type="evidence" value="ECO:0007669"/>
    <property type="project" value="InterPro"/>
</dbReference>
<gene>
    <name evidence="8" type="ORF">F5972_31860</name>
</gene>
<keyword evidence="2" id="KW-0677">Repeat</keyword>
<dbReference type="CDD" id="cd15831">
    <property type="entry name" value="BTAD"/>
    <property type="match status" value="1"/>
</dbReference>
<dbReference type="PANTHER" id="PTHR35807">
    <property type="entry name" value="TRANSCRIPTIONAL REGULATOR REDD-RELATED"/>
    <property type="match status" value="1"/>
</dbReference>
<dbReference type="Pfam" id="PF13424">
    <property type="entry name" value="TPR_12"/>
    <property type="match status" value="1"/>
</dbReference>
<sequence length="1003" mass="107922">MAVEFRLLGPVEVSVGGIPVPLGGVKPKTLLAALLLERGRVLPTHRLIDILWPDEPPESARAAIQTYVKTLRQALTRAGAPDVIVTRAPGYLARIPAESLDADLFERLLTDARGAATPEEASGLLDSALALWRGPALAGLGDSPLSGEAARLEQLRLTATEERIAAGLALGRHGRLVAELAALVGRHPLNERLRGQYMTVLYRLGRQSEALATFREGRRILAEDHGVDPGPELTALHHAVLRGDPALLAPPSGEMVRLAVPAQLPLAPADFTGRSAQSAALVTALTSGEAPMIQVVAGRAGSGKSALAIHVAHQVADAFPDGRLYAELRGMSEAPADPGEVLGRFLKALGVRQDALPSATAERAELYRSLLAGRRVLVLLDDAAGEPQVRPLLPGGAGGVLITSRDRLGGLSGARRTDLDVLEPAEAVELLARIAGTERVAAEEAVAHDIADLCGRLPLAIRIAGARLATRQRWPLRVLADRLTDERRRLDELAIADLEVRAGFELSYRGLDDDERRVLRRLGHLGVPEFSPWIAAWLCDIDGKLAEDIVERLVDAQMVDFSRVDDLGTLRYRIHDLVRIYGRERAEAEEPYELLTAAAGRVLGGWLALADQVAADAPPDEIDWKHPAAAAPAIPDELTARVLAAPHDWFEIEQPALVVGLERAAVLGLHDMVCKFASARLGPSFLGVNRFESRERINRAALAAARRAGDRHGEATVLAELGHLRYLQDRFPEARRHLGHALAAFREMGDARGQAVALAGLGVTCREASRLAEALHFLDQADVLLTGLGDDLGVTYLRRLAASVRLERGDYPAAWRGLEESMAGYRRLGSRRGEAVTLRTMSLFHRAAGDYDAAIQTAEAATEIFVELGDRLLEAYSVRTCAKARLRLGQTRQVLAPLEGALSTCQAMGDRWGLGIALRTLGELHLADGNLTDSAACLTAAIGVWDGMDAPLWQARTEHTLALLHEARGDVETAATIRARVLTVFRDHGAREYGEITGDAPAP</sequence>
<dbReference type="Pfam" id="PF00486">
    <property type="entry name" value="Trans_reg_C"/>
    <property type="match status" value="1"/>
</dbReference>
<protein>
    <submittedName>
        <fullName evidence="8">Tetratricopeptide repeat protein</fullName>
    </submittedName>
</protein>
<keyword evidence="3" id="KW-0805">Transcription regulation</keyword>
<evidence type="ECO:0000259" key="7">
    <source>
        <dbReference type="PROSITE" id="PS51755"/>
    </source>
</evidence>
<dbReference type="InterPro" id="IPR001867">
    <property type="entry name" value="OmpR/PhoB-type_DNA-bd"/>
</dbReference>